<dbReference type="SUPFAM" id="SSF46689">
    <property type="entry name" value="Homeodomain-like"/>
    <property type="match status" value="1"/>
</dbReference>
<comment type="caution">
    <text evidence="4">The sequence shown here is derived from an EMBL/GenBank/DDBJ whole genome shotgun (WGS) entry which is preliminary data.</text>
</comment>
<dbReference type="InterPro" id="IPR036397">
    <property type="entry name" value="RNaseH_sf"/>
</dbReference>
<dbReference type="InterPro" id="IPR038717">
    <property type="entry name" value="Tc1-like_DDE_dom"/>
</dbReference>
<name>A0A375CK10_9BURK</name>
<dbReference type="Proteomes" id="UP000256780">
    <property type="component" value="Plasmid CBM2587_p"/>
</dbReference>
<feature type="domain" description="Winged helix-turn helix" evidence="3">
    <location>
        <begin position="102"/>
        <end position="157"/>
    </location>
</feature>
<reference evidence="4 6" key="1">
    <citation type="submission" date="2018-01" db="EMBL/GenBank/DDBJ databases">
        <authorList>
            <person name="Clerissi C."/>
        </authorList>
    </citation>
    <scope>NUCLEOTIDE SEQUENCE</scope>
    <source>
        <strain evidence="4">Cupriavidus sp. LMG 19464</strain>
        <strain evidence="5">Cupriavidus taiwanensis STM 6021</strain>
    </source>
</reference>
<dbReference type="EMBL" id="OFSQ01000040">
    <property type="protein sequence ID" value="SOY73346.1"/>
    <property type="molecule type" value="Genomic_DNA"/>
</dbReference>
<sequence length="355" mass="39989">MMHDKIDSRTLSVDALNERRRRAVRMRLQGVSVNEAAAQCELTRATVSAAFKAYEAGGWKAVDTTRPGRPRGIGRTLTAEQESEVLRLIRDRTPDQMKMGYPLWQRQAVAKLIRDRYGIELAARTLGLYHERWGFTPQRPIQKAYEPPAAVKKWLDEEYPVILASAKAEGAEIHWGDETGLRSNDVRMRGHAAQGQAAVVRANNECHGLSVISSVTNQGTMRWKIFDGALNSDILIKFVKRLVKGIKRKVYLILDNLRVHHSKPVKAWLAEHKHEIEVFYRPSYRPELNPGREGLRRPQAGRHNAGAGAHQAATGQGDVHVPVKVSTTARADQKRVSSPNRFVMPHEILDTMPDQ</sequence>
<dbReference type="OrthoDB" id="9772604at2"/>
<dbReference type="Gene3D" id="3.30.420.10">
    <property type="entry name" value="Ribonuclease H-like superfamily/Ribonuclease H"/>
    <property type="match status" value="1"/>
</dbReference>
<proteinExistence type="predicted"/>
<organism evidence="4">
    <name type="scientific">Cupriavidus taiwanensis</name>
    <dbReference type="NCBI Taxonomy" id="164546"/>
    <lineage>
        <taxon>Bacteria</taxon>
        <taxon>Pseudomonadati</taxon>
        <taxon>Pseudomonadota</taxon>
        <taxon>Betaproteobacteria</taxon>
        <taxon>Burkholderiales</taxon>
        <taxon>Burkholderiaceae</taxon>
        <taxon>Cupriavidus</taxon>
    </lineage>
</organism>
<dbReference type="Pfam" id="PF13551">
    <property type="entry name" value="HTH_29"/>
    <property type="match status" value="1"/>
</dbReference>
<dbReference type="InterPro" id="IPR025959">
    <property type="entry name" value="Winged_HTH_dom"/>
</dbReference>
<evidence type="ECO:0000313" key="4">
    <source>
        <dbReference type="EMBL" id="SOY73346.1"/>
    </source>
</evidence>
<dbReference type="GO" id="GO:0003676">
    <property type="term" value="F:nucleic acid binding"/>
    <property type="evidence" value="ECO:0007669"/>
    <property type="project" value="InterPro"/>
</dbReference>
<evidence type="ECO:0000313" key="6">
    <source>
        <dbReference type="Proteomes" id="UP000257139"/>
    </source>
</evidence>
<evidence type="ECO:0000256" key="1">
    <source>
        <dbReference type="SAM" id="MobiDB-lite"/>
    </source>
</evidence>
<feature type="region of interest" description="Disordered" evidence="1">
    <location>
        <begin position="287"/>
        <end position="316"/>
    </location>
</feature>
<dbReference type="Pfam" id="PF13592">
    <property type="entry name" value="HTH_33"/>
    <property type="match status" value="1"/>
</dbReference>
<dbReference type="InterPro" id="IPR009057">
    <property type="entry name" value="Homeodomain-like_sf"/>
</dbReference>
<feature type="compositionally biased region" description="Low complexity" evidence="1">
    <location>
        <begin position="301"/>
        <end position="316"/>
    </location>
</feature>
<protein>
    <submittedName>
        <fullName evidence="4">Transposase</fullName>
    </submittedName>
</protein>
<gene>
    <name evidence="4" type="ORF">CBM2587_P20005</name>
    <name evidence="5" type="ORF">CBM2594_U30005</name>
</gene>
<evidence type="ECO:0000259" key="3">
    <source>
        <dbReference type="Pfam" id="PF13592"/>
    </source>
</evidence>
<dbReference type="Pfam" id="PF13358">
    <property type="entry name" value="DDE_3"/>
    <property type="match status" value="1"/>
</dbReference>
<dbReference type="NCBIfam" id="NF033545">
    <property type="entry name" value="transpos_IS630"/>
    <property type="match status" value="1"/>
</dbReference>
<evidence type="ECO:0000259" key="2">
    <source>
        <dbReference type="Pfam" id="PF13358"/>
    </source>
</evidence>
<feature type="domain" description="Tc1-like transposase DDE" evidence="2">
    <location>
        <begin position="173"/>
        <end position="290"/>
    </location>
</feature>
<dbReference type="InterPro" id="IPR047655">
    <property type="entry name" value="Transpos_IS630-like"/>
</dbReference>
<dbReference type="Proteomes" id="UP000257139">
    <property type="component" value="Unassembled WGS sequence"/>
</dbReference>
<evidence type="ECO:0000313" key="5">
    <source>
        <dbReference type="EMBL" id="SPC25983.1"/>
    </source>
</evidence>
<dbReference type="EMBL" id="OGUU01000050">
    <property type="protein sequence ID" value="SPC25983.1"/>
    <property type="molecule type" value="Genomic_DNA"/>
</dbReference>
<dbReference type="AlphaFoldDB" id="A0A375CK10"/>
<accession>A0A375CK10</accession>